<keyword evidence="1" id="KW-0472">Membrane</keyword>
<evidence type="ECO:0000313" key="2">
    <source>
        <dbReference type="EMBL" id="GMT23156.1"/>
    </source>
</evidence>
<proteinExistence type="predicted"/>
<dbReference type="Proteomes" id="UP001432322">
    <property type="component" value="Unassembled WGS sequence"/>
</dbReference>
<dbReference type="PANTHER" id="PTHR45830:SF15">
    <property type="entry name" value="SERPENTINE RECEPTOR, CLASS I"/>
    <property type="match status" value="1"/>
</dbReference>
<organism evidence="2 3">
    <name type="scientific">Pristionchus fissidentatus</name>
    <dbReference type="NCBI Taxonomy" id="1538716"/>
    <lineage>
        <taxon>Eukaryota</taxon>
        <taxon>Metazoa</taxon>
        <taxon>Ecdysozoa</taxon>
        <taxon>Nematoda</taxon>
        <taxon>Chromadorea</taxon>
        <taxon>Rhabditida</taxon>
        <taxon>Rhabditina</taxon>
        <taxon>Diplogasteromorpha</taxon>
        <taxon>Diplogasteroidea</taxon>
        <taxon>Neodiplogasteridae</taxon>
        <taxon>Pristionchus</taxon>
    </lineage>
</organism>
<sequence>MIGGLSYGLDWDRDYYVYLAIQVRHIYWPIAVFFIHPLAIFIVLRKTKMSKDYKAANIIHNLILMGFDIFNCLLYQMYTLAPLPVFFCTGLLCHGTKNLLQTFFSVFTVANCIPYLFLMIRMHQRMLPSDSPLKAKTSVQMLILLILTMILVSNVFGFHRWTVDIPTKDVILQTADIEWARNFSTNFLVLGEHVREIGPFTNGELILF</sequence>
<feature type="transmembrane region" description="Helical" evidence="1">
    <location>
        <begin position="139"/>
        <end position="158"/>
    </location>
</feature>
<evidence type="ECO:0008006" key="4">
    <source>
        <dbReference type="Google" id="ProtNLM"/>
    </source>
</evidence>
<accession>A0AAV5VUI4</accession>
<dbReference type="EMBL" id="BTSY01000004">
    <property type="protein sequence ID" value="GMT23156.1"/>
    <property type="molecule type" value="Genomic_DNA"/>
</dbReference>
<feature type="transmembrane region" description="Helical" evidence="1">
    <location>
        <begin position="98"/>
        <end position="118"/>
    </location>
</feature>
<feature type="transmembrane region" description="Helical" evidence="1">
    <location>
        <begin position="26"/>
        <end position="44"/>
    </location>
</feature>
<keyword evidence="3" id="KW-1185">Reference proteome</keyword>
<keyword evidence="1" id="KW-1133">Transmembrane helix</keyword>
<dbReference type="AlphaFoldDB" id="A0AAV5VUI4"/>
<reference evidence="2" key="1">
    <citation type="submission" date="2023-10" db="EMBL/GenBank/DDBJ databases">
        <title>Genome assembly of Pristionchus species.</title>
        <authorList>
            <person name="Yoshida K."/>
            <person name="Sommer R.J."/>
        </authorList>
    </citation>
    <scope>NUCLEOTIDE SEQUENCE</scope>
    <source>
        <strain evidence="2">RS5133</strain>
    </source>
</reference>
<protein>
    <recommendedName>
        <fullName evidence="4">G protein-coupled receptor</fullName>
    </recommendedName>
</protein>
<evidence type="ECO:0000313" key="3">
    <source>
        <dbReference type="Proteomes" id="UP001432322"/>
    </source>
</evidence>
<feature type="transmembrane region" description="Helical" evidence="1">
    <location>
        <begin position="56"/>
        <end position="78"/>
    </location>
</feature>
<evidence type="ECO:0000256" key="1">
    <source>
        <dbReference type="SAM" id="Phobius"/>
    </source>
</evidence>
<feature type="non-terminal residue" evidence="2">
    <location>
        <position position="208"/>
    </location>
</feature>
<comment type="caution">
    <text evidence="2">The sequence shown here is derived from an EMBL/GenBank/DDBJ whole genome shotgun (WGS) entry which is preliminary data.</text>
</comment>
<gene>
    <name evidence="2" type="ORF">PFISCL1PPCAC_14453</name>
</gene>
<keyword evidence="1" id="KW-0812">Transmembrane</keyword>
<name>A0AAV5VUI4_9BILA</name>
<dbReference type="PANTHER" id="PTHR45830">
    <property type="entry name" value="SERPENTINE RECEPTOR, CLASS I"/>
    <property type="match status" value="1"/>
</dbReference>